<keyword evidence="10" id="KW-0966">Cell projection</keyword>
<keyword evidence="6" id="KW-0132">Cell division</keyword>
<keyword evidence="6" id="KW-0131">Cell cycle</keyword>
<dbReference type="SUPFAM" id="SSF103088">
    <property type="entry name" value="OmpA-like"/>
    <property type="match status" value="1"/>
</dbReference>
<dbReference type="PROSITE" id="PS51257">
    <property type="entry name" value="PROKAR_LIPOPROTEIN"/>
    <property type="match status" value="1"/>
</dbReference>
<comment type="subunit">
    <text evidence="6">The Tol-Pal system is composed of five core proteins: the inner membrane proteins TolA, TolQ and TolR, the periplasmic protein TolB and the outer membrane protein Pal. They form a network linking the inner and outer membranes and the peptidoglycan layer.</text>
</comment>
<evidence type="ECO:0000313" key="10">
    <source>
        <dbReference type="EMBL" id="THT99983.1"/>
    </source>
</evidence>
<dbReference type="Pfam" id="PF00691">
    <property type="entry name" value="OmpA"/>
    <property type="match status" value="1"/>
</dbReference>
<keyword evidence="5 6" id="KW-0449">Lipoprotein</keyword>
<dbReference type="PROSITE" id="PS51123">
    <property type="entry name" value="OMPA_2"/>
    <property type="match status" value="1"/>
</dbReference>
<keyword evidence="3 6" id="KW-0564">Palmitate</keyword>
<dbReference type="CDD" id="cd07185">
    <property type="entry name" value="OmpA_C-like"/>
    <property type="match status" value="1"/>
</dbReference>
<evidence type="ECO:0000256" key="7">
    <source>
        <dbReference type="SAM" id="MobiDB-lite"/>
    </source>
</evidence>
<dbReference type="InterPro" id="IPR050330">
    <property type="entry name" value="Bact_OuterMem_StrucFunc"/>
</dbReference>
<keyword evidence="10" id="KW-0969">Cilium</keyword>
<gene>
    <name evidence="6" type="primary">pal</name>
    <name evidence="10" type="ORF">E9531_11655</name>
</gene>
<proteinExistence type="inferred from homology"/>
<evidence type="ECO:0000256" key="4">
    <source>
        <dbReference type="ARBA" id="ARBA00023237"/>
    </source>
</evidence>
<dbReference type="InterPro" id="IPR006690">
    <property type="entry name" value="OMPA-like_CS"/>
</dbReference>
<evidence type="ECO:0000256" key="8">
    <source>
        <dbReference type="SAM" id="SignalP"/>
    </source>
</evidence>
<keyword evidence="10" id="KW-0282">Flagellum</keyword>
<dbReference type="PANTHER" id="PTHR30329:SF21">
    <property type="entry name" value="LIPOPROTEIN YIAD-RELATED"/>
    <property type="match status" value="1"/>
</dbReference>
<dbReference type="Gene3D" id="3.30.1330.60">
    <property type="entry name" value="OmpA-like domain"/>
    <property type="match status" value="1"/>
</dbReference>
<dbReference type="HAMAP" id="MF_02204">
    <property type="entry name" value="Pal"/>
    <property type="match status" value="1"/>
</dbReference>
<dbReference type="Proteomes" id="UP000308917">
    <property type="component" value="Unassembled WGS sequence"/>
</dbReference>
<dbReference type="AlphaFoldDB" id="A0A4S8F1P4"/>
<comment type="subcellular location">
    <subcellularLocation>
        <location evidence="6">Cell outer membrane</location>
        <topology evidence="6">Lipid-anchor</topology>
    </subcellularLocation>
</comment>
<dbReference type="InterPro" id="IPR006664">
    <property type="entry name" value="OMP_bac"/>
</dbReference>
<dbReference type="GO" id="GO:0051301">
    <property type="term" value="P:cell division"/>
    <property type="evidence" value="ECO:0007669"/>
    <property type="project" value="UniProtKB-UniRule"/>
</dbReference>
<comment type="caution">
    <text evidence="10">The sequence shown here is derived from an EMBL/GenBank/DDBJ whole genome shotgun (WGS) entry which is preliminary data.</text>
</comment>
<dbReference type="PROSITE" id="PS01068">
    <property type="entry name" value="OMPA_1"/>
    <property type="match status" value="1"/>
</dbReference>
<evidence type="ECO:0000256" key="1">
    <source>
        <dbReference type="ARBA" id="ARBA00022729"/>
    </source>
</evidence>
<evidence type="ECO:0000256" key="3">
    <source>
        <dbReference type="ARBA" id="ARBA00023139"/>
    </source>
</evidence>
<dbReference type="PANTHER" id="PTHR30329">
    <property type="entry name" value="STATOR ELEMENT OF FLAGELLAR MOTOR COMPLEX"/>
    <property type="match status" value="1"/>
</dbReference>
<comment type="function">
    <text evidence="6">Part of the Tol-Pal system, which plays a role in outer membrane invagination during cell division and is important for maintaining outer membrane integrity.</text>
</comment>
<keyword evidence="2 6" id="KW-0472">Membrane</keyword>
<reference evidence="10 11" key="1">
    <citation type="journal article" date="2015" name="Antonie Van Leeuwenhoek">
        <title>Lampropedia puyangensis sp. nov., isolated from symptomatic bark of Populus ? euramericana canker and emended description of Lampropedia hyalina (Ehrenberg 1832) Lee et al. 2004.</title>
        <authorList>
            <person name="Li Y."/>
            <person name="Wang T."/>
            <person name="Piao C.G."/>
            <person name="Wang L.F."/>
            <person name="Tian G.Z."/>
            <person name="Zhu T.H."/>
            <person name="Guo M.W."/>
        </authorList>
    </citation>
    <scope>NUCLEOTIDE SEQUENCE [LARGE SCALE GENOMIC DNA]</scope>
    <source>
        <strain evidence="10 11">2-bin</strain>
    </source>
</reference>
<name>A0A4S8F1P4_9BURK</name>
<dbReference type="OrthoDB" id="9809164at2"/>
<sequence length="171" mass="18664">MRHSLKLCATLLAAALLAACAGQSGSSAQRTEHHYAFGKPGAATSGVAPVVASASMGRQGPQNLAHIVYFDYDSYELRNSDRSLIEGHAQWLRNHPERALVLRGHTDDRGGIEYNVALGQKRAEAVRQALQLLGVAPHKLEAVSYGKEQLADPGHSEAAHQRNRRVEFDYR</sequence>
<evidence type="ECO:0000259" key="9">
    <source>
        <dbReference type="PROSITE" id="PS51123"/>
    </source>
</evidence>
<feature type="compositionally biased region" description="Basic and acidic residues" evidence="7">
    <location>
        <begin position="154"/>
        <end position="171"/>
    </location>
</feature>
<dbReference type="PRINTS" id="PR01021">
    <property type="entry name" value="OMPADOMAIN"/>
</dbReference>
<evidence type="ECO:0000256" key="2">
    <source>
        <dbReference type="ARBA" id="ARBA00023136"/>
    </source>
</evidence>
<dbReference type="EMBL" id="STFG01000012">
    <property type="protein sequence ID" value="THT99983.1"/>
    <property type="molecule type" value="Genomic_DNA"/>
</dbReference>
<keyword evidence="1 6" id="KW-0732">Signal</keyword>
<feature type="domain" description="OmpA-like" evidence="9">
    <location>
        <begin position="57"/>
        <end position="171"/>
    </location>
</feature>
<feature type="region of interest" description="Disordered" evidence="7">
    <location>
        <begin position="148"/>
        <end position="171"/>
    </location>
</feature>
<comment type="similarity">
    <text evidence="6">Belongs to the Pal lipoprotein family.</text>
</comment>
<accession>A0A4S8F1P4</accession>
<keyword evidence="4 6" id="KW-0998">Cell outer membrane</keyword>
<evidence type="ECO:0000256" key="5">
    <source>
        <dbReference type="ARBA" id="ARBA00023288"/>
    </source>
</evidence>
<dbReference type="InterPro" id="IPR006665">
    <property type="entry name" value="OmpA-like"/>
</dbReference>
<protein>
    <recommendedName>
        <fullName evidence="6">Peptidoglycan-associated lipoprotein</fullName>
        <shortName evidence="6">PAL</shortName>
    </recommendedName>
</protein>
<dbReference type="GO" id="GO:0009279">
    <property type="term" value="C:cell outer membrane"/>
    <property type="evidence" value="ECO:0007669"/>
    <property type="project" value="UniProtKB-SubCell"/>
</dbReference>
<organism evidence="10 11">
    <name type="scientific">Lampropedia puyangensis</name>
    <dbReference type="NCBI Taxonomy" id="1330072"/>
    <lineage>
        <taxon>Bacteria</taxon>
        <taxon>Pseudomonadati</taxon>
        <taxon>Pseudomonadota</taxon>
        <taxon>Betaproteobacteria</taxon>
        <taxon>Burkholderiales</taxon>
        <taxon>Comamonadaceae</taxon>
        <taxon>Lampropedia</taxon>
    </lineage>
</organism>
<evidence type="ECO:0000256" key="6">
    <source>
        <dbReference type="HAMAP-Rule" id="MF_02204"/>
    </source>
</evidence>
<feature type="chain" id="PRO_5020494689" description="Peptidoglycan-associated lipoprotein" evidence="8">
    <location>
        <begin position="22"/>
        <end position="171"/>
    </location>
</feature>
<dbReference type="InterPro" id="IPR039001">
    <property type="entry name" value="Pal"/>
</dbReference>
<feature type="signal peptide" evidence="8">
    <location>
        <begin position="1"/>
        <end position="21"/>
    </location>
</feature>
<evidence type="ECO:0000313" key="11">
    <source>
        <dbReference type="Proteomes" id="UP000308917"/>
    </source>
</evidence>
<keyword evidence="11" id="KW-1185">Reference proteome</keyword>
<dbReference type="InterPro" id="IPR036737">
    <property type="entry name" value="OmpA-like_sf"/>
</dbReference>